<evidence type="ECO:0008006" key="3">
    <source>
        <dbReference type="Google" id="ProtNLM"/>
    </source>
</evidence>
<dbReference type="Proteomes" id="UP000825679">
    <property type="component" value="Chromosome"/>
</dbReference>
<reference evidence="1 2" key="1">
    <citation type="submission" date="2021-08" db="EMBL/GenBank/DDBJ databases">
        <title>complete genome sequencing of Deefgea sp. D25.</title>
        <authorList>
            <person name="Bae J.-W."/>
            <person name="Gim D.-H."/>
        </authorList>
    </citation>
    <scope>NUCLEOTIDE SEQUENCE [LARGE SCALE GENOMIC DNA]</scope>
    <source>
        <strain evidence="1 2">D25</strain>
    </source>
</reference>
<dbReference type="RefSeq" id="WP_221005753.1">
    <property type="nucleotide sequence ID" value="NZ_CP081150.1"/>
</dbReference>
<organism evidence="1 2">
    <name type="scientific">Deefgea tanakiae</name>
    <dbReference type="NCBI Taxonomy" id="2865840"/>
    <lineage>
        <taxon>Bacteria</taxon>
        <taxon>Pseudomonadati</taxon>
        <taxon>Pseudomonadota</taxon>
        <taxon>Betaproteobacteria</taxon>
        <taxon>Neisseriales</taxon>
        <taxon>Chitinibacteraceae</taxon>
        <taxon>Deefgea</taxon>
    </lineage>
</organism>
<gene>
    <name evidence="1" type="ORF">K4H28_13935</name>
</gene>
<sequence length="230" mass="25313">MSDSVYRPPQISRRTVLQRLAATLVLGGLMPWQQVQAMSQNAGILRIKGTVHLNGQPASIGQLVKQGDHVETFADAEVVFVVGKDAYLQRAGSKIRLESGGGSTFSQVLRVISGRVLGVFAKGETQIATPTVTLGIRGTGVYIEACEDKTYVCLCYGKAEFTPLAQVEQAFTQTTQHHENPVWIYADVSQPLIEKAKAMNHTDAELEMLEALVGRVPPFVYQRLQHRSRY</sequence>
<protein>
    <recommendedName>
        <fullName evidence="3">FecR protein domain-containing protein</fullName>
    </recommendedName>
</protein>
<dbReference type="InterPro" id="IPR006311">
    <property type="entry name" value="TAT_signal"/>
</dbReference>
<dbReference type="EMBL" id="CP081150">
    <property type="protein sequence ID" value="QZA77370.1"/>
    <property type="molecule type" value="Genomic_DNA"/>
</dbReference>
<keyword evidence="2" id="KW-1185">Reference proteome</keyword>
<dbReference type="PROSITE" id="PS51318">
    <property type="entry name" value="TAT"/>
    <property type="match status" value="1"/>
</dbReference>
<accession>A0ABX8Z892</accession>
<evidence type="ECO:0000313" key="1">
    <source>
        <dbReference type="EMBL" id="QZA77370.1"/>
    </source>
</evidence>
<evidence type="ECO:0000313" key="2">
    <source>
        <dbReference type="Proteomes" id="UP000825679"/>
    </source>
</evidence>
<proteinExistence type="predicted"/>
<name>A0ABX8Z892_9NEIS</name>